<feature type="transmembrane region" description="Helical" evidence="3">
    <location>
        <begin position="105"/>
        <end position="126"/>
    </location>
</feature>
<dbReference type="PANTHER" id="PTHR34978">
    <property type="entry name" value="POSSIBLE SENSOR-TRANSDUCER PROTEIN BLAR"/>
    <property type="match status" value="1"/>
</dbReference>
<dbReference type="Proteomes" id="UP000433104">
    <property type="component" value="Unassembled WGS sequence"/>
</dbReference>
<keyword evidence="1" id="KW-0175">Coiled coil</keyword>
<dbReference type="CDD" id="cd07341">
    <property type="entry name" value="M56_BlaR1_MecR1_like"/>
    <property type="match status" value="1"/>
</dbReference>
<evidence type="ECO:0000256" key="1">
    <source>
        <dbReference type="SAM" id="Coils"/>
    </source>
</evidence>
<feature type="transmembrane region" description="Helical" evidence="3">
    <location>
        <begin position="6"/>
        <end position="22"/>
    </location>
</feature>
<dbReference type="RefSeq" id="WP_160681859.1">
    <property type="nucleotide sequence ID" value="NZ_WTYW01000001.1"/>
</dbReference>
<keyword evidence="3" id="KW-1133">Transmembrane helix</keyword>
<dbReference type="PANTHER" id="PTHR34978:SF3">
    <property type="entry name" value="SLR0241 PROTEIN"/>
    <property type="match status" value="1"/>
</dbReference>
<evidence type="ECO:0000313" key="6">
    <source>
        <dbReference type="Proteomes" id="UP000433104"/>
    </source>
</evidence>
<dbReference type="AlphaFoldDB" id="A0A844ZD36"/>
<evidence type="ECO:0000313" key="5">
    <source>
        <dbReference type="EMBL" id="MXO85454.1"/>
    </source>
</evidence>
<name>A0A844ZD36_9SPHN</name>
<evidence type="ECO:0000256" key="2">
    <source>
        <dbReference type="SAM" id="MobiDB-lite"/>
    </source>
</evidence>
<keyword evidence="3" id="KW-0812">Transmembrane</keyword>
<dbReference type="OrthoDB" id="1628901at2"/>
<feature type="domain" description="Peptidase M56" evidence="4">
    <location>
        <begin position="8"/>
        <end position="284"/>
    </location>
</feature>
<sequence length="561" mass="62495">MTDYLLDTLLWTGMLIALVLLVRRPVARHFGAKAAYALWLLPMVRLVMPPITLPAMLAPTQDAVSLPPVAAAEVSISHANTFDPQALASAPVASEVPRFAVDVDFVTLLVILWLAGAAIFLVRRFYLYAVMRRDMLAEARPMGEAGPIRLVETPATTGPVAFGVRDRVIALPPGFLAKSDRRMRDLALAHELAHHRGRDLLVNFCVQPLFALHWFNPLGWAGWRALRRDQEAACDARVVERMQRRERADYAEVIARFAAGPHAALAAPMACPVLGDKSIIQRLRSLSMSDPTPRKKATAKFLLTGAALALPLTASISYAKADADRDVTLPPAAPEAPDAPLPPAPPLPPEAPDAPEFWDAGYEEGEAAFERAMLEGERAEAEAERKWQRAEREWERAERQQELAEERMEQAEERAEARRVSMVHGKRIVHGELDSAEMREALREARIELRMADEELKRHAIDRRELERNIETALSALDETTRIVSVECPRGTNYTQTNTVNGKTTVRICATKIAAEALSHARNGMIEAREAIAADRHMNREDKREALRSLDREIAKLQREI</sequence>
<dbReference type="EMBL" id="WTYW01000001">
    <property type="protein sequence ID" value="MXO85454.1"/>
    <property type="molecule type" value="Genomic_DNA"/>
</dbReference>
<reference evidence="5 6" key="1">
    <citation type="submission" date="2019-12" db="EMBL/GenBank/DDBJ databases">
        <title>Genomic-based taxomic classification of the family Erythrobacteraceae.</title>
        <authorList>
            <person name="Xu L."/>
        </authorList>
    </citation>
    <scope>NUCLEOTIDE SEQUENCE [LARGE SCALE GENOMIC DNA]</scope>
    <source>
        <strain evidence="5 6">MCCC 1A09962</strain>
    </source>
</reference>
<feature type="region of interest" description="Disordered" evidence="2">
    <location>
        <begin position="327"/>
        <end position="357"/>
    </location>
</feature>
<organism evidence="5 6">
    <name type="scientific">Parapontixanthobacter aurantiacus</name>
    <dbReference type="NCBI Taxonomy" id="1463599"/>
    <lineage>
        <taxon>Bacteria</taxon>
        <taxon>Pseudomonadati</taxon>
        <taxon>Pseudomonadota</taxon>
        <taxon>Alphaproteobacteria</taxon>
        <taxon>Sphingomonadales</taxon>
        <taxon>Erythrobacteraceae</taxon>
        <taxon>Parapontixanthobacter</taxon>
    </lineage>
</organism>
<feature type="transmembrane region" description="Helical" evidence="3">
    <location>
        <begin position="34"/>
        <end position="57"/>
    </location>
</feature>
<feature type="transmembrane region" description="Helical" evidence="3">
    <location>
        <begin position="301"/>
        <end position="319"/>
    </location>
</feature>
<gene>
    <name evidence="5" type="ORF">GRI38_05365</name>
</gene>
<feature type="coiled-coil region" evidence="1">
    <location>
        <begin position="371"/>
        <end position="483"/>
    </location>
</feature>
<evidence type="ECO:0000259" key="4">
    <source>
        <dbReference type="Pfam" id="PF05569"/>
    </source>
</evidence>
<keyword evidence="3" id="KW-0472">Membrane</keyword>
<dbReference type="Pfam" id="PF05569">
    <property type="entry name" value="Peptidase_M56"/>
    <property type="match status" value="1"/>
</dbReference>
<accession>A0A844ZD36</accession>
<evidence type="ECO:0000256" key="3">
    <source>
        <dbReference type="SAM" id="Phobius"/>
    </source>
</evidence>
<keyword evidence="6" id="KW-1185">Reference proteome</keyword>
<protein>
    <recommendedName>
        <fullName evidence="4">Peptidase M56 domain-containing protein</fullName>
    </recommendedName>
</protein>
<comment type="caution">
    <text evidence="5">The sequence shown here is derived from an EMBL/GenBank/DDBJ whole genome shotgun (WGS) entry which is preliminary data.</text>
</comment>
<dbReference type="InterPro" id="IPR008756">
    <property type="entry name" value="Peptidase_M56"/>
</dbReference>
<dbReference type="InterPro" id="IPR052173">
    <property type="entry name" value="Beta-lactam_resp_regulator"/>
</dbReference>
<feature type="compositionally biased region" description="Pro residues" evidence="2">
    <location>
        <begin position="331"/>
        <end position="352"/>
    </location>
</feature>
<proteinExistence type="predicted"/>